<evidence type="ECO:0000256" key="8">
    <source>
        <dbReference type="ARBA" id="ARBA00047883"/>
    </source>
</evidence>
<comment type="cofactor">
    <cofactor evidence="9">
        <name>Mg(2+)</name>
        <dbReference type="ChEBI" id="CHEBI:18420"/>
    </cofactor>
    <text evidence="9">Binds 1 Mg(2+) ion per subunit.</text>
</comment>
<evidence type="ECO:0000256" key="5">
    <source>
        <dbReference type="ARBA" id="ARBA00022977"/>
    </source>
</evidence>
<evidence type="ECO:0000313" key="13">
    <source>
        <dbReference type="EMBL" id="SMF42738.1"/>
    </source>
</evidence>
<comment type="catalytic activity">
    <reaction evidence="7 9 10">
        <text>2-(2-carboxy-4-methylthiazol-5-yl)ethyl phosphate + 4-amino-2-methyl-5-(diphosphooxymethyl)pyrimidine + 2 H(+) = thiamine phosphate + CO2 + diphosphate</text>
        <dbReference type="Rhea" id="RHEA:47848"/>
        <dbReference type="ChEBI" id="CHEBI:15378"/>
        <dbReference type="ChEBI" id="CHEBI:16526"/>
        <dbReference type="ChEBI" id="CHEBI:33019"/>
        <dbReference type="ChEBI" id="CHEBI:37575"/>
        <dbReference type="ChEBI" id="CHEBI:57841"/>
        <dbReference type="ChEBI" id="CHEBI:62890"/>
        <dbReference type="EC" id="2.5.1.3"/>
    </reaction>
</comment>
<dbReference type="SUPFAM" id="SSF51391">
    <property type="entry name" value="Thiamin phosphate synthase"/>
    <property type="match status" value="1"/>
</dbReference>
<evidence type="ECO:0000256" key="10">
    <source>
        <dbReference type="RuleBase" id="RU003826"/>
    </source>
</evidence>
<dbReference type="InterPro" id="IPR036206">
    <property type="entry name" value="ThiamineP_synth_sf"/>
</dbReference>
<evidence type="ECO:0000256" key="9">
    <source>
        <dbReference type="HAMAP-Rule" id="MF_00097"/>
    </source>
</evidence>
<protein>
    <recommendedName>
        <fullName evidence="9">Thiamine-phosphate synthase</fullName>
        <shortName evidence="9">TP synthase</shortName>
        <shortName evidence="9">TPS</shortName>
        <ecNumber evidence="9">2.5.1.3</ecNumber>
    </recommendedName>
    <alternativeName>
        <fullName evidence="9">Thiamine-phosphate pyrophosphorylase</fullName>
        <shortName evidence="9">TMP pyrophosphorylase</shortName>
        <shortName evidence="9">TMP-PPase</shortName>
    </alternativeName>
</protein>
<accession>A0ABY1LZU6</accession>
<evidence type="ECO:0000256" key="6">
    <source>
        <dbReference type="ARBA" id="ARBA00047334"/>
    </source>
</evidence>
<dbReference type="Gene3D" id="3.20.20.70">
    <property type="entry name" value="Aldolase class I"/>
    <property type="match status" value="1"/>
</dbReference>
<evidence type="ECO:0000256" key="2">
    <source>
        <dbReference type="ARBA" id="ARBA00022679"/>
    </source>
</evidence>
<keyword evidence="4 9" id="KW-0460">Magnesium</keyword>
<sequence length="228" mass="23568">MSGGVGSGRIAADRMRQLLRTYLVLGSPNCRDHPLRVLEAALDGGVTLVQFREKGPGALTGEPLRALAAQLLAACRRRGVPFLVNDDVELALAIHADGVHVGQEDEAAARVRARIGDRILGVSAHTFAEAEAAVRHGADYLGIGPIYPTASKADAKAPQGPAILRELRDRGITLPLVGIGGITAETAGDVIRAGADGVAVISAITLADDVRQAVAQLYATTDAGTSTT</sequence>
<evidence type="ECO:0000259" key="12">
    <source>
        <dbReference type="Pfam" id="PF02581"/>
    </source>
</evidence>
<feature type="binding site" evidence="9">
    <location>
        <position position="85"/>
    </location>
    <ligand>
        <name>4-amino-2-methyl-5-(diphosphooxymethyl)pyrimidine</name>
        <dbReference type="ChEBI" id="CHEBI:57841"/>
    </ligand>
</feature>
<evidence type="ECO:0000256" key="11">
    <source>
        <dbReference type="RuleBase" id="RU004253"/>
    </source>
</evidence>
<comment type="catalytic activity">
    <reaction evidence="8 9 10">
        <text>2-[(2R,5Z)-2-carboxy-4-methylthiazol-5(2H)-ylidene]ethyl phosphate + 4-amino-2-methyl-5-(diphosphooxymethyl)pyrimidine + 2 H(+) = thiamine phosphate + CO2 + diphosphate</text>
        <dbReference type="Rhea" id="RHEA:47844"/>
        <dbReference type="ChEBI" id="CHEBI:15378"/>
        <dbReference type="ChEBI" id="CHEBI:16526"/>
        <dbReference type="ChEBI" id="CHEBI:33019"/>
        <dbReference type="ChEBI" id="CHEBI:37575"/>
        <dbReference type="ChEBI" id="CHEBI:57841"/>
        <dbReference type="ChEBI" id="CHEBI:62899"/>
        <dbReference type="EC" id="2.5.1.3"/>
    </reaction>
</comment>
<proteinExistence type="inferred from homology"/>
<feature type="binding site" evidence="9">
    <location>
        <position position="123"/>
    </location>
    <ligand>
        <name>4-amino-2-methyl-5-(diphosphooxymethyl)pyrimidine</name>
        <dbReference type="ChEBI" id="CHEBI:57841"/>
    </ligand>
</feature>
<dbReference type="InterPro" id="IPR034291">
    <property type="entry name" value="TMP_synthase"/>
</dbReference>
<feature type="binding site" evidence="9">
    <location>
        <position position="86"/>
    </location>
    <ligand>
        <name>Mg(2+)</name>
        <dbReference type="ChEBI" id="CHEBI:18420"/>
    </ligand>
</feature>
<comment type="catalytic activity">
    <reaction evidence="6 9 10">
        <text>4-methyl-5-(2-phosphooxyethyl)-thiazole + 4-amino-2-methyl-5-(diphosphooxymethyl)pyrimidine + H(+) = thiamine phosphate + diphosphate</text>
        <dbReference type="Rhea" id="RHEA:22328"/>
        <dbReference type="ChEBI" id="CHEBI:15378"/>
        <dbReference type="ChEBI" id="CHEBI:33019"/>
        <dbReference type="ChEBI" id="CHEBI:37575"/>
        <dbReference type="ChEBI" id="CHEBI:57841"/>
        <dbReference type="ChEBI" id="CHEBI:58296"/>
        <dbReference type="EC" id="2.5.1.3"/>
    </reaction>
</comment>
<gene>
    <name evidence="9" type="primary">thiE</name>
    <name evidence="13" type="ORF">SAMN02744124_03018</name>
</gene>
<keyword evidence="14" id="KW-1185">Reference proteome</keyword>
<feature type="binding site" evidence="9">
    <location>
        <begin position="50"/>
        <end position="54"/>
    </location>
    <ligand>
        <name>4-amino-2-methyl-5-(diphosphooxymethyl)pyrimidine</name>
        <dbReference type="ChEBI" id="CHEBI:57841"/>
    </ligand>
</feature>
<evidence type="ECO:0000256" key="1">
    <source>
        <dbReference type="ARBA" id="ARBA00005165"/>
    </source>
</evidence>
<comment type="function">
    <text evidence="9">Condenses 4-methyl-5-(beta-hydroxyethyl)thiazole monophosphate (THZ-P) and 2-methyl-4-amino-5-hydroxymethyl pyrimidine pyrophosphate (HMP-PP) to form thiamine monophosphate (TMP).</text>
</comment>
<evidence type="ECO:0000256" key="7">
    <source>
        <dbReference type="ARBA" id="ARBA00047851"/>
    </source>
</evidence>
<dbReference type="HAMAP" id="MF_00097">
    <property type="entry name" value="TMP_synthase"/>
    <property type="match status" value="1"/>
</dbReference>
<feature type="binding site" evidence="9">
    <location>
        <begin position="149"/>
        <end position="151"/>
    </location>
    <ligand>
        <name>2-[(2R,5Z)-2-carboxy-4-methylthiazol-5(2H)-ylidene]ethyl phosphate</name>
        <dbReference type="ChEBI" id="CHEBI:62899"/>
    </ligand>
</feature>
<feature type="binding site" evidence="9">
    <location>
        <position position="105"/>
    </location>
    <ligand>
        <name>Mg(2+)</name>
        <dbReference type="ChEBI" id="CHEBI:18420"/>
    </ligand>
</feature>
<dbReference type="NCBIfam" id="TIGR00693">
    <property type="entry name" value="thiE"/>
    <property type="match status" value="1"/>
</dbReference>
<feature type="binding site" evidence="9">
    <location>
        <begin position="201"/>
        <end position="202"/>
    </location>
    <ligand>
        <name>2-[(2R,5Z)-2-carboxy-4-methylthiazol-5(2H)-ylidene]ethyl phosphate</name>
        <dbReference type="ChEBI" id="CHEBI:62899"/>
    </ligand>
</feature>
<evidence type="ECO:0000256" key="4">
    <source>
        <dbReference type="ARBA" id="ARBA00022842"/>
    </source>
</evidence>
<keyword evidence="2 9" id="KW-0808">Transferase</keyword>
<organism evidence="13 14">
    <name type="scientific">Paenibacillus barengoltzii J12</name>
    <dbReference type="NCBI Taxonomy" id="935846"/>
    <lineage>
        <taxon>Bacteria</taxon>
        <taxon>Bacillati</taxon>
        <taxon>Bacillota</taxon>
        <taxon>Bacilli</taxon>
        <taxon>Bacillales</taxon>
        <taxon>Paenibacillaceae</taxon>
        <taxon>Paenibacillus</taxon>
    </lineage>
</organism>
<dbReference type="InterPro" id="IPR013785">
    <property type="entry name" value="Aldolase_TIM"/>
</dbReference>
<evidence type="ECO:0000313" key="14">
    <source>
        <dbReference type="Proteomes" id="UP000192939"/>
    </source>
</evidence>
<dbReference type="EC" id="2.5.1.3" evidence="9"/>
<keyword evidence="5 9" id="KW-0784">Thiamine biosynthesis</keyword>
<dbReference type="Proteomes" id="UP000192939">
    <property type="component" value="Unassembled WGS sequence"/>
</dbReference>
<feature type="binding site" evidence="9">
    <location>
        <position position="181"/>
    </location>
    <ligand>
        <name>2-[(2R,5Z)-2-carboxy-4-methylthiazol-5(2H)-ylidene]ethyl phosphate</name>
        <dbReference type="ChEBI" id="CHEBI:62899"/>
    </ligand>
</feature>
<evidence type="ECO:0000256" key="3">
    <source>
        <dbReference type="ARBA" id="ARBA00022723"/>
    </source>
</evidence>
<comment type="pathway">
    <text evidence="1 9 11">Cofactor biosynthesis; thiamine diphosphate biosynthesis; thiamine phosphate from 4-amino-2-methyl-5-diphosphomethylpyrimidine and 4-methyl-5-(2-phosphoethyl)-thiazole: step 1/1.</text>
</comment>
<dbReference type="PANTHER" id="PTHR20857">
    <property type="entry name" value="THIAMINE-PHOSPHATE PYROPHOSPHORYLASE"/>
    <property type="match status" value="1"/>
</dbReference>
<feature type="domain" description="Thiamine phosphate synthase/TenI" evidence="12">
    <location>
        <begin position="22"/>
        <end position="204"/>
    </location>
</feature>
<dbReference type="RefSeq" id="WP_085279337.1">
    <property type="nucleotide sequence ID" value="NZ_FXAE01000033.1"/>
</dbReference>
<comment type="similarity">
    <text evidence="9 10">Belongs to the thiamine-phosphate synthase family.</text>
</comment>
<reference evidence="13 14" key="1">
    <citation type="submission" date="2017-04" db="EMBL/GenBank/DDBJ databases">
        <authorList>
            <person name="Varghese N."/>
            <person name="Submissions S."/>
        </authorList>
    </citation>
    <scope>NUCLEOTIDE SEQUENCE [LARGE SCALE GENOMIC DNA]</scope>
    <source>
        <strain evidence="13 14">J12</strain>
    </source>
</reference>
<dbReference type="PANTHER" id="PTHR20857:SF15">
    <property type="entry name" value="THIAMINE-PHOSPHATE SYNTHASE"/>
    <property type="match status" value="1"/>
</dbReference>
<dbReference type="EMBL" id="FXAE01000033">
    <property type="protein sequence ID" value="SMF42738.1"/>
    <property type="molecule type" value="Genomic_DNA"/>
</dbReference>
<feature type="binding site" evidence="9">
    <location>
        <position position="152"/>
    </location>
    <ligand>
        <name>4-amino-2-methyl-5-(diphosphooxymethyl)pyrimidine</name>
        <dbReference type="ChEBI" id="CHEBI:57841"/>
    </ligand>
</feature>
<dbReference type="Pfam" id="PF02581">
    <property type="entry name" value="TMP-TENI"/>
    <property type="match status" value="1"/>
</dbReference>
<name>A0ABY1LZU6_9BACL</name>
<comment type="caution">
    <text evidence="13">The sequence shown here is derived from an EMBL/GenBank/DDBJ whole genome shotgun (WGS) entry which is preliminary data.</text>
</comment>
<keyword evidence="3 9" id="KW-0479">Metal-binding</keyword>
<dbReference type="InterPro" id="IPR022998">
    <property type="entry name" value="ThiamineP_synth_TenI"/>
</dbReference>
<dbReference type="CDD" id="cd00564">
    <property type="entry name" value="TMP_TenI"/>
    <property type="match status" value="1"/>
</dbReference>